<evidence type="ECO:0000256" key="3">
    <source>
        <dbReference type="ARBA" id="ARBA00022475"/>
    </source>
</evidence>
<dbReference type="InterPro" id="IPR012338">
    <property type="entry name" value="Beta-lactam/transpept-like"/>
</dbReference>
<dbReference type="SUPFAM" id="SSF56519">
    <property type="entry name" value="Penicillin binding protein dimerisation domain"/>
    <property type="match status" value="1"/>
</dbReference>
<dbReference type="Pfam" id="PF00905">
    <property type="entry name" value="Transpeptidase"/>
    <property type="match status" value="1"/>
</dbReference>
<dbReference type="PANTHER" id="PTHR30627">
    <property type="entry name" value="PEPTIDOGLYCAN D,D-TRANSPEPTIDASE"/>
    <property type="match status" value="1"/>
</dbReference>
<evidence type="ECO:0000256" key="7">
    <source>
        <dbReference type="ARBA" id="ARBA00022692"/>
    </source>
</evidence>
<keyword evidence="5 17" id="KW-0121">Carboxypeptidase</keyword>
<keyword evidence="10" id="KW-0573">Peptidoglycan synthesis</keyword>
<keyword evidence="11" id="KW-1133">Transmembrane helix</keyword>
<keyword evidence="13" id="KW-0961">Cell wall biogenesis/degradation</keyword>
<feature type="compositionally biased region" description="Basic and acidic residues" evidence="14">
    <location>
        <begin position="678"/>
        <end position="690"/>
    </location>
</feature>
<keyword evidence="3" id="KW-1003">Cell membrane</keyword>
<evidence type="ECO:0000313" key="17">
    <source>
        <dbReference type="EMBL" id="MEE6185963.1"/>
    </source>
</evidence>
<dbReference type="InterPro" id="IPR017790">
    <property type="entry name" value="Penicillin-binding_protein_2"/>
</dbReference>
<keyword evidence="4" id="KW-0997">Cell inner membrane</keyword>
<gene>
    <name evidence="17" type="primary">mrdA</name>
    <name evidence="17" type="ORF">V2H41_01630</name>
</gene>
<keyword evidence="9" id="KW-0133">Cell shape</keyword>
<evidence type="ECO:0000256" key="6">
    <source>
        <dbReference type="ARBA" id="ARBA00022670"/>
    </source>
</evidence>
<evidence type="ECO:0000259" key="15">
    <source>
        <dbReference type="Pfam" id="PF00905"/>
    </source>
</evidence>
<dbReference type="InterPro" id="IPR050515">
    <property type="entry name" value="Beta-lactam/transpept"/>
</dbReference>
<comment type="subcellular location">
    <subcellularLocation>
        <location evidence="2">Cell membrane</location>
    </subcellularLocation>
    <subcellularLocation>
        <location evidence="1">Membrane</location>
        <topology evidence="1">Single-pass membrane protein</topology>
    </subcellularLocation>
</comment>
<organism evidence="17 18">
    <name type="scientific">Niabella digestorum</name>
    <dbReference type="NCBI Taxonomy" id="3117701"/>
    <lineage>
        <taxon>Bacteria</taxon>
        <taxon>Pseudomonadati</taxon>
        <taxon>Bacteroidota</taxon>
        <taxon>Chitinophagia</taxon>
        <taxon>Chitinophagales</taxon>
        <taxon>Chitinophagaceae</taxon>
        <taxon>Niabella</taxon>
    </lineage>
</organism>
<keyword evidence="8 17" id="KW-0378">Hydrolase</keyword>
<dbReference type="GO" id="GO:0009002">
    <property type="term" value="F:serine-type D-Ala-D-Ala carboxypeptidase activity"/>
    <property type="evidence" value="ECO:0007669"/>
    <property type="project" value="UniProtKB-EC"/>
</dbReference>
<dbReference type="PANTHER" id="PTHR30627:SF2">
    <property type="entry name" value="PEPTIDOGLYCAN D,D-TRANSPEPTIDASE MRDA"/>
    <property type="match status" value="1"/>
</dbReference>
<dbReference type="EMBL" id="JAZGLY010000001">
    <property type="protein sequence ID" value="MEE6185963.1"/>
    <property type="molecule type" value="Genomic_DNA"/>
</dbReference>
<name>A0ABU7RD98_9BACT</name>
<comment type="caution">
    <text evidence="17">The sequence shown here is derived from an EMBL/GenBank/DDBJ whole genome shotgun (WGS) entry which is preliminary data.</text>
</comment>
<dbReference type="InterPro" id="IPR005311">
    <property type="entry name" value="PBP_dimer"/>
</dbReference>
<evidence type="ECO:0000256" key="10">
    <source>
        <dbReference type="ARBA" id="ARBA00022984"/>
    </source>
</evidence>
<dbReference type="Proteomes" id="UP001357452">
    <property type="component" value="Unassembled WGS sequence"/>
</dbReference>
<dbReference type="SUPFAM" id="SSF56601">
    <property type="entry name" value="beta-lactamase/transpeptidase-like"/>
    <property type="match status" value="1"/>
</dbReference>
<accession>A0ABU7RD98</accession>
<evidence type="ECO:0000259" key="16">
    <source>
        <dbReference type="Pfam" id="PF03717"/>
    </source>
</evidence>
<evidence type="ECO:0000313" key="18">
    <source>
        <dbReference type="Proteomes" id="UP001357452"/>
    </source>
</evidence>
<evidence type="ECO:0000256" key="9">
    <source>
        <dbReference type="ARBA" id="ARBA00022960"/>
    </source>
</evidence>
<dbReference type="Pfam" id="PF03717">
    <property type="entry name" value="PBP_dimer"/>
    <property type="match status" value="1"/>
</dbReference>
<feature type="domain" description="Penicillin-binding protein dimerisation" evidence="16">
    <location>
        <begin position="51"/>
        <end position="217"/>
    </location>
</feature>
<reference evidence="17 18" key="1">
    <citation type="submission" date="2024-01" db="EMBL/GenBank/DDBJ databases">
        <title>Niabella digestum sp. nov., isolated from waste digestion system.</title>
        <authorList>
            <person name="Zhang L."/>
        </authorList>
    </citation>
    <scope>NUCLEOTIDE SEQUENCE [LARGE SCALE GENOMIC DNA]</scope>
    <source>
        <strain evidence="17 18">A18</strain>
    </source>
</reference>
<evidence type="ECO:0000256" key="14">
    <source>
        <dbReference type="SAM" id="MobiDB-lite"/>
    </source>
</evidence>
<keyword evidence="18" id="KW-1185">Reference proteome</keyword>
<evidence type="ECO:0000256" key="5">
    <source>
        <dbReference type="ARBA" id="ARBA00022645"/>
    </source>
</evidence>
<evidence type="ECO:0000256" key="8">
    <source>
        <dbReference type="ARBA" id="ARBA00022801"/>
    </source>
</evidence>
<dbReference type="Gene3D" id="3.30.1390.30">
    <property type="entry name" value="Penicillin-binding protein 2a, domain 3"/>
    <property type="match status" value="1"/>
</dbReference>
<evidence type="ECO:0000256" key="12">
    <source>
        <dbReference type="ARBA" id="ARBA00023136"/>
    </source>
</evidence>
<evidence type="ECO:0000256" key="2">
    <source>
        <dbReference type="ARBA" id="ARBA00004236"/>
    </source>
</evidence>
<keyword evidence="12" id="KW-0472">Membrane</keyword>
<evidence type="ECO:0000256" key="13">
    <source>
        <dbReference type="ARBA" id="ARBA00023316"/>
    </source>
</evidence>
<feature type="domain" description="Penicillin-binding protein transpeptidase" evidence="15">
    <location>
        <begin position="255"/>
        <end position="598"/>
    </location>
</feature>
<protein>
    <submittedName>
        <fullName evidence="17">Penicillin-binding protein 2</fullName>
        <ecNumber evidence="17">3.4.16.4</ecNumber>
    </submittedName>
</protein>
<dbReference type="Gene3D" id="3.40.710.10">
    <property type="entry name" value="DD-peptidase/beta-lactamase superfamily"/>
    <property type="match status" value="1"/>
</dbReference>
<feature type="region of interest" description="Disordered" evidence="14">
    <location>
        <begin position="656"/>
        <end position="690"/>
    </location>
</feature>
<evidence type="ECO:0000256" key="11">
    <source>
        <dbReference type="ARBA" id="ARBA00022989"/>
    </source>
</evidence>
<dbReference type="InterPro" id="IPR036138">
    <property type="entry name" value="PBP_dimer_sf"/>
</dbReference>
<sequence>MSVFNRSRSYIIRAIFLSVFLLILGQLVNLQILSSKYHKLARDNAIFEKIVYPERGIIYDRKGRPILNNTIMYDLMVTPAEVKHIDTMAFCRLMEIDTATFRQKIVEAIIKNTRVRPSIFMSLLTPELQARFEENSWKFPGFALQERPVRTYPYNVGAHFLGYVGEVSPKDIELSGGFYRMGDYRGKSGLEYTYEKVLMGQRGVQYMIKDNRNRLVGSYENGAFDTIAIAGRGLKTFIDVDLQILAEKLIDNKMGAVVAIDPKTGGILAMASGPLFDPNDLTGTEKNKNYSRLLLDVKGPLLNRAIKGQYPPGSTFKPLGALVALDQGIITPSFGFPCGGRYYNCGTGKPACTHAGGGHAANLRRAIANSCNSYFVDIYRKTIDNPRIGNTKKGFEVWEDYMHNFGLGVRLGIDLPSEDKANIPTVADYDKEYKGSWSSCTNLTLGIGQDKMTATPLQLANSMCIIANKGYYYTPHFVDSIENETPEDSVFMNKYRQRHDVLTHISDSAYNAVINGMHDVVLHGTARVANIPGIEVCAKTGTAQNSRYVAGKRWTLKDNSMFVCFAPKDDPKICVAVVVENAGYGATWAGPIARILMEQYLLDSLTPKSKADLERISKANILPPYIPRLQYYTDSVRAVEWLKAYGDSSRIKQFIKGSQKKDTSASTSSQPKQLKAANNKEKQQEQQEKLPLPVRKENWVAIVSNPRPYVFKVTNTIHN</sequence>
<evidence type="ECO:0000256" key="1">
    <source>
        <dbReference type="ARBA" id="ARBA00004167"/>
    </source>
</evidence>
<dbReference type="Gene3D" id="3.90.1310.10">
    <property type="entry name" value="Penicillin-binding protein 2a (Domain 2)"/>
    <property type="match status" value="1"/>
</dbReference>
<keyword evidence="7" id="KW-0812">Transmembrane</keyword>
<proteinExistence type="predicted"/>
<dbReference type="EC" id="3.4.16.4" evidence="17"/>
<evidence type="ECO:0000256" key="4">
    <source>
        <dbReference type="ARBA" id="ARBA00022519"/>
    </source>
</evidence>
<dbReference type="InterPro" id="IPR001460">
    <property type="entry name" value="PCN-bd_Tpept"/>
</dbReference>
<keyword evidence="6" id="KW-0645">Protease</keyword>
<dbReference type="RefSeq" id="WP_330973369.1">
    <property type="nucleotide sequence ID" value="NZ_JAZGLY010000001.1"/>
</dbReference>
<dbReference type="NCBIfam" id="TIGR03423">
    <property type="entry name" value="pbp2_mrdA"/>
    <property type="match status" value="1"/>
</dbReference>